<evidence type="ECO:0000256" key="4">
    <source>
        <dbReference type="ARBA" id="ARBA00022722"/>
    </source>
</evidence>
<evidence type="ECO:0000256" key="5">
    <source>
        <dbReference type="ARBA" id="ARBA00022723"/>
    </source>
</evidence>
<name>A0AAN7PNP0_9COLE</name>
<dbReference type="PANTHER" id="PTHR22930:SF85">
    <property type="entry name" value="GH03217P-RELATED"/>
    <property type="match status" value="1"/>
</dbReference>
<gene>
    <name evidence="9" type="ORF">RN001_015991</name>
</gene>
<dbReference type="EMBL" id="JARPUR010000008">
    <property type="protein sequence ID" value="KAK4871867.1"/>
    <property type="molecule type" value="Genomic_DNA"/>
</dbReference>
<reference evidence="10" key="1">
    <citation type="submission" date="2023-01" db="EMBL/GenBank/DDBJ databases">
        <title>Key to firefly adult light organ development and bioluminescence: homeobox transcription factors regulate luciferase expression and transportation to peroxisome.</title>
        <authorList>
            <person name="Fu X."/>
        </authorList>
    </citation>
    <scope>NUCLEOTIDE SEQUENCE [LARGE SCALE GENOMIC DNA]</scope>
</reference>
<keyword evidence="5" id="KW-0479">Metal-binding</keyword>
<evidence type="ECO:0000256" key="7">
    <source>
        <dbReference type="ARBA" id="ARBA00023242"/>
    </source>
</evidence>
<dbReference type="InterPro" id="IPR027806">
    <property type="entry name" value="HARBI1_dom"/>
</dbReference>
<proteinExistence type="inferred from homology"/>
<evidence type="ECO:0000313" key="9">
    <source>
        <dbReference type="EMBL" id="KAK4871867.1"/>
    </source>
</evidence>
<keyword evidence="7" id="KW-0539">Nucleus</keyword>
<keyword evidence="6" id="KW-0378">Hydrolase</keyword>
<keyword evidence="10" id="KW-1185">Reference proteome</keyword>
<dbReference type="GO" id="GO:0004518">
    <property type="term" value="F:nuclease activity"/>
    <property type="evidence" value="ECO:0007669"/>
    <property type="project" value="UniProtKB-KW"/>
</dbReference>
<dbReference type="PANTHER" id="PTHR22930">
    <property type="match status" value="1"/>
</dbReference>
<dbReference type="GO" id="GO:0046872">
    <property type="term" value="F:metal ion binding"/>
    <property type="evidence" value="ECO:0007669"/>
    <property type="project" value="UniProtKB-KW"/>
</dbReference>
<comment type="caution">
    <text evidence="9">The sequence shown here is derived from an EMBL/GenBank/DDBJ whole genome shotgun (WGS) entry which is preliminary data.</text>
</comment>
<dbReference type="GO" id="GO:0016787">
    <property type="term" value="F:hydrolase activity"/>
    <property type="evidence" value="ECO:0007669"/>
    <property type="project" value="UniProtKB-KW"/>
</dbReference>
<dbReference type="Proteomes" id="UP001353858">
    <property type="component" value="Unassembled WGS sequence"/>
</dbReference>
<dbReference type="Pfam" id="PF13359">
    <property type="entry name" value="DDE_Tnp_4"/>
    <property type="match status" value="1"/>
</dbReference>
<dbReference type="GO" id="GO:0005634">
    <property type="term" value="C:nucleus"/>
    <property type="evidence" value="ECO:0007669"/>
    <property type="project" value="UniProtKB-SubCell"/>
</dbReference>
<dbReference type="AlphaFoldDB" id="A0AAN7PNP0"/>
<sequence length="184" mass="20719">MIVTVEKKVGMSLYYLASCCEYRVVANQFGVHKSTVCRALHQFVRATNNILTPKHIRMPNEAEATDIARAFEHASHIPNIIGAIDGTHIPMLPPTVGYRGYEWWFIIIGDPAYPLLSWLVKGYTGTGLTPNEDSFNAHMNTARVTVEIAFGRLKARWRCLLKRLDIDHSFVPHAIATCCTLHNI</sequence>
<evidence type="ECO:0000256" key="6">
    <source>
        <dbReference type="ARBA" id="ARBA00022801"/>
    </source>
</evidence>
<evidence type="ECO:0000256" key="3">
    <source>
        <dbReference type="ARBA" id="ARBA00006958"/>
    </source>
</evidence>
<evidence type="ECO:0000256" key="1">
    <source>
        <dbReference type="ARBA" id="ARBA00001968"/>
    </source>
</evidence>
<comment type="similarity">
    <text evidence="3">Belongs to the HARBI1 family.</text>
</comment>
<organism evidence="9 10">
    <name type="scientific">Aquatica leii</name>
    <dbReference type="NCBI Taxonomy" id="1421715"/>
    <lineage>
        <taxon>Eukaryota</taxon>
        <taxon>Metazoa</taxon>
        <taxon>Ecdysozoa</taxon>
        <taxon>Arthropoda</taxon>
        <taxon>Hexapoda</taxon>
        <taxon>Insecta</taxon>
        <taxon>Pterygota</taxon>
        <taxon>Neoptera</taxon>
        <taxon>Endopterygota</taxon>
        <taxon>Coleoptera</taxon>
        <taxon>Polyphaga</taxon>
        <taxon>Elateriformia</taxon>
        <taxon>Elateroidea</taxon>
        <taxon>Lampyridae</taxon>
        <taxon>Luciolinae</taxon>
        <taxon>Aquatica</taxon>
    </lineage>
</organism>
<evidence type="ECO:0000313" key="10">
    <source>
        <dbReference type="Proteomes" id="UP001353858"/>
    </source>
</evidence>
<feature type="domain" description="DDE Tnp4" evidence="8">
    <location>
        <begin position="106"/>
        <end position="183"/>
    </location>
</feature>
<comment type="cofactor">
    <cofactor evidence="1">
        <name>a divalent metal cation</name>
        <dbReference type="ChEBI" id="CHEBI:60240"/>
    </cofactor>
</comment>
<evidence type="ECO:0000256" key="2">
    <source>
        <dbReference type="ARBA" id="ARBA00004123"/>
    </source>
</evidence>
<accession>A0AAN7PNP0</accession>
<dbReference type="InterPro" id="IPR045249">
    <property type="entry name" value="HARBI1-like"/>
</dbReference>
<evidence type="ECO:0000259" key="8">
    <source>
        <dbReference type="Pfam" id="PF13359"/>
    </source>
</evidence>
<keyword evidence="4" id="KW-0540">Nuclease</keyword>
<protein>
    <recommendedName>
        <fullName evidence="8">DDE Tnp4 domain-containing protein</fullName>
    </recommendedName>
</protein>
<comment type="subcellular location">
    <subcellularLocation>
        <location evidence="2">Nucleus</location>
    </subcellularLocation>
</comment>